<organism evidence="1">
    <name type="scientific">Tanacetum cinerariifolium</name>
    <name type="common">Dalmatian daisy</name>
    <name type="synonym">Chrysanthemum cinerariifolium</name>
    <dbReference type="NCBI Taxonomy" id="118510"/>
    <lineage>
        <taxon>Eukaryota</taxon>
        <taxon>Viridiplantae</taxon>
        <taxon>Streptophyta</taxon>
        <taxon>Embryophyta</taxon>
        <taxon>Tracheophyta</taxon>
        <taxon>Spermatophyta</taxon>
        <taxon>Magnoliopsida</taxon>
        <taxon>eudicotyledons</taxon>
        <taxon>Gunneridae</taxon>
        <taxon>Pentapetalae</taxon>
        <taxon>asterids</taxon>
        <taxon>campanulids</taxon>
        <taxon>Asterales</taxon>
        <taxon>Asteraceae</taxon>
        <taxon>Asteroideae</taxon>
        <taxon>Anthemideae</taxon>
        <taxon>Anthemidinae</taxon>
        <taxon>Tanacetum</taxon>
    </lineage>
</organism>
<comment type="caution">
    <text evidence="1">The sequence shown here is derived from an EMBL/GenBank/DDBJ whole genome shotgun (WGS) entry which is preliminary data.</text>
</comment>
<accession>A0A699IYM7</accession>
<protein>
    <submittedName>
        <fullName evidence="1">Uncharacterized protein</fullName>
    </submittedName>
</protein>
<dbReference type="EMBL" id="BKCJ010348466">
    <property type="protein sequence ID" value="GEZ96388.1"/>
    <property type="molecule type" value="Genomic_DNA"/>
</dbReference>
<reference evidence="1" key="1">
    <citation type="journal article" date="2019" name="Sci. Rep.">
        <title>Draft genome of Tanacetum cinerariifolium, the natural source of mosquito coil.</title>
        <authorList>
            <person name="Yamashiro T."/>
            <person name="Shiraishi A."/>
            <person name="Satake H."/>
            <person name="Nakayama K."/>
        </authorList>
    </citation>
    <scope>NUCLEOTIDE SEQUENCE</scope>
</reference>
<sequence>MEVVVQDMMQMLKELGLTRLRRLHMLLPKEDNVNIRKKGLGFEIPNDDENPFVLNKAKELTPSLYKIDEMVKDLLSDHKIISEEELKCEAEKRLKVKQRKSPLSYLGFVYSDTQFEEPPKVPLKRSHVNLKKNWNKLN</sequence>
<gene>
    <name evidence="1" type="ORF">Tci_568361</name>
</gene>
<dbReference type="AlphaFoldDB" id="A0A699IYM7"/>
<proteinExistence type="predicted"/>
<name>A0A699IYM7_TANCI</name>
<evidence type="ECO:0000313" key="1">
    <source>
        <dbReference type="EMBL" id="GEZ96388.1"/>
    </source>
</evidence>